<comment type="caution">
    <text evidence="1">The sequence shown here is derived from an EMBL/GenBank/DDBJ whole genome shotgun (WGS) entry which is preliminary data.</text>
</comment>
<sequence>MFPDLSDQPWFADVAAVQDAHTALLLPAISRWTRDHADSALKAWQCLRPGRRLSPDVVMAYLGRLVLAYPENAVIDCRKISVDEIDRDPDLLTKAISKGAKSVFIPFYDKDADEGYGGYVIGHFKPNRNDTDAGLWTFDPATHYSESRFKVTAAMQALWCHTMENRNARTFGWTETIVYTVSDNGRAQSLRQRSTIDSGVYILQFADFIIQLTDPAGRSGGTGAVYSFEQDSSRSPQAILATLAAAAEISNGLRSLWPVSVYLEVAHYRWTLYPVHSVFPSLEDARSGFWRPGTVYKRIPLLSVRKTTLLLCFDWSRKLEAHMDEMGYERECGARKYVPGR</sequence>
<dbReference type="EMBL" id="NAJO01000010">
    <property type="protein sequence ID" value="OQO09760.1"/>
    <property type="molecule type" value="Genomic_DNA"/>
</dbReference>
<protein>
    <submittedName>
        <fullName evidence="1">Uncharacterized protein</fullName>
    </submittedName>
</protein>
<proteinExistence type="predicted"/>
<name>A0A1V8TEF5_9PEZI</name>
<evidence type="ECO:0000313" key="1">
    <source>
        <dbReference type="EMBL" id="OQO09760.1"/>
    </source>
</evidence>
<dbReference type="AlphaFoldDB" id="A0A1V8TEF5"/>
<dbReference type="Proteomes" id="UP000192596">
    <property type="component" value="Unassembled WGS sequence"/>
</dbReference>
<accession>A0A1V8TEF5</accession>
<gene>
    <name evidence="1" type="ORF">B0A48_05163</name>
</gene>
<reference evidence="2" key="1">
    <citation type="submission" date="2017-03" db="EMBL/GenBank/DDBJ databases">
        <title>Genomes of endolithic fungi from Antarctica.</title>
        <authorList>
            <person name="Coleine C."/>
            <person name="Masonjones S."/>
            <person name="Stajich J.E."/>
        </authorList>
    </citation>
    <scope>NUCLEOTIDE SEQUENCE [LARGE SCALE GENOMIC DNA]</scope>
    <source>
        <strain evidence="2">CCFEE 5527</strain>
    </source>
</reference>
<keyword evidence="2" id="KW-1185">Reference proteome</keyword>
<evidence type="ECO:0000313" key="2">
    <source>
        <dbReference type="Proteomes" id="UP000192596"/>
    </source>
</evidence>
<organism evidence="1 2">
    <name type="scientific">Cryoendolithus antarcticus</name>
    <dbReference type="NCBI Taxonomy" id="1507870"/>
    <lineage>
        <taxon>Eukaryota</taxon>
        <taxon>Fungi</taxon>
        <taxon>Dikarya</taxon>
        <taxon>Ascomycota</taxon>
        <taxon>Pezizomycotina</taxon>
        <taxon>Dothideomycetes</taxon>
        <taxon>Dothideomycetidae</taxon>
        <taxon>Cladosporiales</taxon>
        <taxon>Cladosporiaceae</taxon>
        <taxon>Cryoendolithus</taxon>
    </lineage>
</organism>
<dbReference type="InParanoid" id="A0A1V8TEF5"/>